<dbReference type="SUPFAM" id="SSF51905">
    <property type="entry name" value="FAD/NAD(P)-binding domain"/>
    <property type="match status" value="1"/>
</dbReference>
<keyword evidence="7" id="KW-1185">Reference proteome</keyword>
<dbReference type="Pfam" id="PF01593">
    <property type="entry name" value="Amino_oxidase"/>
    <property type="match status" value="1"/>
</dbReference>
<evidence type="ECO:0000256" key="1">
    <source>
        <dbReference type="ARBA" id="ARBA00001974"/>
    </source>
</evidence>
<dbReference type="InterPro" id="IPR002937">
    <property type="entry name" value="Amino_oxidase"/>
</dbReference>
<proteinExistence type="inferred from homology"/>
<comment type="similarity">
    <text evidence="2">Belongs to the flavin monoamine oxidase family.</text>
</comment>
<evidence type="ECO:0000256" key="3">
    <source>
        <dbReference type="ARBA" id="ARBA00023002"/>
    </source>
</evidence>
<dbReference type="PROSITE" id="PS51318">
    <property type="entry name" value="TAT"/>
    <property type="match status" value="1"/>
</dbReference>
<reference evidence="6 7" key="1">
    <citation type="submission" date="2019-06" db="EMBL/GenBank/DDBJ databases">
        <title>Sequencing the genomes of 1000 actinobacteria strains.</title>
        <authorList>
            <person name="Klenk H.-P."/>
        </authorList>
    </citation>
    <scope>NUCLEOTIDE SEQUENCE [LARGE SCALE GENOMIC DNA]</scope>
    <source>
        <strain evidence="6 7">DSM 41695</strain>
    </source>
</reference>
<comment type="cofactor">
    <cofactor evidence="1">
        <name>FAD</name>
        <dbReference type="ChEBI" id="CHEBI:57692"/>
    </cofactor>
</comment>
<feature type="binding site" evidence="4">
    <location>
        <position position="281"/>
    </location>
    <ligand>
        <name>FAD</name>
        <dbReference type="ChEBI" id="CHEBI:57692"/>
    </ligand>
</feature>
<dbReference type="PANTHER" id="PTHR43563">
    <property type="entry name" value="AMINE OXIDASE"/>
    <property type="match status" value="1"/>
</dbReference>
<feature type="binding site" evidence="4">
    <location>
        <begin position="87"/>
        <end position="88"/>
    </location>
    <ligand>
        <name>FAD</name>
        <dbReference type="ChEBI" id="CHEBI:57692"/>
    </ligand>
</feature>
<dbReference type="InterPro" id="IPR050703">
    <property type="entry name" value="Flavin_MAO"/>
</dbReference>
<dbReference type="AlphaFoldDB" id="A0A561TRW3"/>
<dbReference type="Gene3D" id="1.10.405.10">
    <property type="entry name" value="Guanine Nucleotide Dissociation Inhibitor, domain 1"/>
    <property type="match status" value="1"/>
</dbReference>
<evidence type="ECO:0000259" key="5">
    <source>
        <dbReference type="Pfam" id="PF01593"/>
    </source>
</evidence>
<dbReference type="Proteomes" id="UP000316603">
    <property type="component" value="Unassembled WGS sequence"/>
</dbReference>
<dbReference type="PANTHER" id="PTHR43563:SF1">
    <property type="entry name" value="AMINE OXIDASE [FLAVIN-CONTAINING] B"/>
    <property type="match status" value="1"/>
</dbReference>
<name>A0A561TRW3_9ACTN</name>
<dbReference type="GO" id="GO:0016491">
    <property type="term" value="F:oxidoreductase activity"/>
    <property type="evidence" value="ECO:0007669"/>
    <property type="project" value="UniProtKB-KW"/>
</dbReference>
<accession>A0A561TRW3</accession>
<dbReference type="InterPro" id="IPR006311">
    <property type="entry name" value="TAT_signal"/>
</dbReference>
<evidence type="ECO:0000313" key="6">
    <source>
        <dbReference type="EMBL" id="TWF89846.1"/>
    </source>
</evidence>
<dbReference type="InterPro" id="IPR001613">
    <property type="entry name" value="Flavin_amine_oxidase"/>
</dbReference>
<feature type="binding site" evidence="4">
    <location>
        <position position="385"/>
    </location>
    <ligand>
        <name>substrate</name>
    </ligand>
</feature>
<dbReference type="Gene3D" id="3.90.660.10">
    <property type="match status" value="1"/>
</dbReference>
<feature type="domain" description="Amine oxidase" evidence="5">
    <location>
        <begin position="67"/>
        <end position="481"/>
    </location>
</feature>
<evidence type="ECO:0000313" key="7">
    <source>
        <dbReference type="Proteomes" id="UP000316603"/>
    </source>
</evidence>
<dbReference type="Gene3D" id="3.50.50.60">
    <property type="entry name" value="FAD/NAD(P)-binding domain"/>
    <property type="match status" value="1"/>
</dbReference>
<dbReference type="InterPro" id="IPR036188">
    <property type="entry name" value="FAD/NAD-bd_sf"/>
</dbReference>
<organism evidence="6 7">
    <name type="scientific">Streptomyces capillispiralis</name>
    <dbReference type="NCBI Taxonomy" id="68182"/>
    <lineage>
        <taxon>Bacteria</taxon>
        <taxon>Bacillati</taxon>
        <taxon>Actinomycetota</taxon>
        <taxon>Actinomycetes</taxon>
        <taxon>Kitasatosporales</taxon>
        <taxon>Streptomycetaceae</taxon>
        <taxon>Streptomyces</taxon>
    </lineage>
</organism>
<keyword evidence="3" id="KW-0560">Oxidoreductase</keyword>
<dbReference type="OrthoDB" id="337830at2"/>
<dbReference type="EMBL" id="VIWV01000001">
    <property type="protein sequence ID" value="TWF89846.1"/>
    <property type="molecule type" value="Genomic_DNA"/>
</dbReference>
<dbReference type="PRINTS" id="PR00757">
    <property type="entry name" value="AMINEOXDASEF"/>
</dbReference>
<dbReference type="RefSeq" id="WP_145871351.1">
    <property type="nucleotide sequence ID" value="NZ_BNCE01000022.1"/>
</dbReference>
<gene>
    <name evidence="6" type="ORF">FHX78_116893</name>
</gene>
<evidence type="ECO:0000256" key="4">
    <source>
        <dbReference type="PIRSR" id="PIRSR601613-1"/>
    </source>
</evidence>
<comment type="caution">
    <text evidence="6">The sequence shown here is derived from an EMBL/GenBank/DDBJ whole genome shotgun (WGS) entry which is preliminary data.</text>
</comment>
<protein>
    <submittedName>
        <fullName evidence="6">Monoamine oxidase</fullName>
    </submittedName>
</protein>
<sequence>MTIENASSQPRQAEDPPAGISRRLSRRFLLKAAGTTALTASVAAATSGTARALPRNTYDVIVIGAGFAGASAARKLTAKGLSVLVLEARNRIGGRVWTSTFAGEQVEMGGTWVDEKQPLVWQEVQKHGMALTADAPPTRSYFPTTTTGGWQAFDSMDLFTRQAQVVTPLFEGSRDWFPDPYKPFTREDLIRDLDKLSMRDRLNQMRFSAEEELLADPATSYLTGSASTMGLTELAHWWALCGHSYEGYGSINTYRPTVGSTALVQAILNESKATVKLSSPVTTVSVSGSQVSVTAKGTTYTARGVVVAVPVNVWNSIQFAPGLPTEFTSLSTQGLGVRTAQKFMMHVRGSNLGRFSAESPAASSSKITAVFPFKERSDGNIVIGFSNASSFDASNRSTVQTELRKIIPGIEVVAVSTQHWGQDPYSKGGWAVRAPGVLTGPLRAVQQPVGRLTFATSDIANGWNGYMDGGIESGNTAAGQMASILGV</sequence>
<evidence type="ECO:0000256" key="2">
    <source>
        <dbReference type="ARBA" id="ARBA00005995"/>
    </source>
</evidence>